<keyword evidence="15" id="KW-0175">Coiled coil</keyword>
<dbReference type="InterPro" id="IPR001584">
    <property type="entry name" value="Integrase_cat-core"/>
</dbReference>
<organism evidence="17 18">
    <name type="scientific">Trifolium medium</name>
    <dbReference type="NCBI Taxonomy" id="97028"/>
    <lineage>
        <taxon>Eukaryota</taxon>
        <taxon>Viridiplantae</taxon>
        <taxon>Streptophyta</taxon>
        <taxon>Embryophyta</taxon>
        <taxon>Tracheophyta</taxon>
        <taxon>Spermatophyta</taxon>
        <taxon>Magnoliopsida</taxon>
        <taxon>eudicotyledons</taxon>
        <taxon>Gunneridae</taxon>
        <taxon>Pentapetalae</taxon>
        <taxon>rosids</taxon>
        <taxon>fabids</taxon>
        <taxon>Fabales</taxon>
        <taxon>Fabaceae</taxon>
        <taxon>Papilionoideae</taxon>
        <taxon>50 kb inversion clade</taxon>
        <taxon>NPAAA clade</taxon>
        <taxon>Hologalegina</taxon>
        <taxon>IRL clade</taxon>
        <taxon>Trifolieae</taxon>
        <taxon>Trifolium</taxon>
    </lineage>
</organism>
<evidence type="ECO:0000256" key="3">
    <source>
        <dbReference type="ARBA" id="ARBA00022695"/>
    </source>
</evidence>
<dbReference type="PANTHER" id="PTHR37984:SF5">
    <property type="entry name" value="PROTEIN NYNRIN-LIKE"/>
    <property type="match status" value="1"/>
</dbReference>
<dbReference type="InterPro" id="IPR012337">
    <property type="entry name" value="RNaseH-like_sf"/>
</dbReference>
<dbReference type="SUPFAM" id="SSF54160">
    <property type="entry name" value="Chromo domain-like"/>
    <property type="match status" value="1"/>
</dbReference>
<comment type="caution">
    <text evidence="17">The sequence shown here is derived from an EMBL/GenBank/DDBJ whole genome shotgun (WGS) entry which is preliminary data.</text>
</comment>
<keyword evidence="12" id="KW-0239">DNA-directed DNA polymerase</keyword>
<evidence type="ECO:0000259" key="16">
    <source>
        <dbReference type="PROSITE" id="PS50994"/>
    </source>
</evidence>
<dbReference type="GO" id="GO:0003677">
    <property type="term" value="F:DNA binding"/>
    <property type="evidence" value="ECO:0007669"/>
    <property type="project" value="UniProtKB-KW"/>
</dbReference>
<keyword evidence="10" id="KW-0229">DNA integration</keyword>
<keyword evidence="4" id="KW-0540">Nuclease</keyword>
<keyword evidence="9" id="KW-0460">Magnesium</keyword>
<dbReference type="InterPro" id="IPR043128">
    <property type="entry name" value="Rev_trsase/Diguanyl_cyclase"/>
</dbReference>
<evidence type="ECO:0000256" key="7">
    <source>
        <dbReference type="ARBA" id="ARBA00022759"/>
    </source>
</evidence>
<dbReference type="Pfam" id="PF00385">
    <property type="entry name" value="Chromo"/>
    <property type="match status" value="1"/>
</dbReference>
<evidence type="ECO:0000313" key="18">
    <source>
        <dbReference type="Proteomes" id="UP000265520"/>
    </source>
</evidence>
<dbReference type="InterPro" id="IPR056924">
    <property type="entry name" value="SH3_Tf2-1"/>
</dbReference>
<protein>
    <recommendedName>
        <fullName evidence="16">Integrase catalytic domain-containing protein</fullName>
    </recommendedName>
</protein>
<evidence type="ECO:0000256" key="15">
    <source>
        <dbReference type="SAM" id="Coils"/>
    </source>
</evidence>
<keyword evidence="8" id="KW-0378">Hydrolase</keyword>
<gene>
    <name evidence="17" type="ORF">A2U01_0003287</name>
</gene>
<evidence type="ECO:0000256" key="12">
    <source>
        <dbReference type="ARBA" id="ARBA00022932"/>
    </source>
</evidence>
<proteinExistence type="predicted"/>
<dbReference type="GO" id="GO:0046872">
    <property type="term" value="F:metal ion binding"/>
    <property type="evidence" value="ECO:0007669"/>
    <property type="project" value="UniProtKB-KW"/>
</dbReference>
<dbReference type="GO" id="GO:0006508">
    <property type="term" value="P:proteolysis"/>
    <property type="evidence" value="ECO:0007669"/>
    <property type="project" value="UniProtKB-KW"/>
</dbReference>
<evidence type="ECO:0000256" key="2">
    <source>
        <dbReference type="ARBA" id="ARBA00022679"/>
    </source>
</evidence>
<evidence type="ECO:0000256" key="1">
    <source>
        <dbReference type="ARBA" id="ARBA00022670"/>
    </source>
</evidence>
<dbReference type="Proteomes" id="UP000265520">
    <property type="component" value="Unassembled WGS sequence"/>
</dbReference>
<evidence type="ECO:0000256" key="13">
    <source>
        <dbReference type="ARBA" id="ARBA00023125"/>
    </source>
</evidence>
<reference evidence="17 18" key="1">
    <citation type="journal article" date="2018" name="Front. Plant Sci.">
        <title>Red Clover (Trifolium pratense) and Zigzag Clover (T. medium) - A Picture of Genomic Similarities and Differences.</title>
        <authorList>
            <person name="Dluhosova J."/>
            <person name="Istvanek J."/>
            <person name="Nedelnik J."/>
            <person name="Repkova J."/>
        </authorList>
    </citation>
    <scope>NUCLEOTIDE SEQUENCE [LARGE SCALE GENOMIC DNA]</scope>
    <source>
        <strain evidence="18">cv. 10/8</strain>
        <tissue evidence="17">Leaf</tissue>
    </source>
</reference>
<dbReference type="GO" id="GO:0004190">
    <property type="term" value="F:aspartic-type endopeptidase activity"/>
    <property type="evidence" value="ECO:0007669"/>
    <property type="project" value="UniProtKB-KW"/>
</dbReference>
<dbReference type="CDD" id="cd09274">
    <property type="entry name" value="RNase_HI_RT_Ty3"/>
    <property type="match status" value="1"/>
</dbReference>
<dbReference type="InterPro" id="IPR016197">
    <property type="entry name" value="Chromo-like_dom_sf"/>
</dbReference>
<feature type="non-terminal residue" evidence="17">
    <location>
        <position position="1"/>
    </location>
</feature>
<feature type="coiled-coil region" evidence="15">
    <location>
        <begin position="446"/>
        <end position="480"/>
    </location>
</feature>
<keyword evidence="5" id="KW-0479">Metal-binding</keyword>
<dbReference type="PANTHER" id="PTHR37984">
    <property type="entry name" value="PROTEIN CBG26694"/>
    <property type="match status" value="1"/>
</dbReference>
<dbReference type="SUPFAM" id="SSF53098">
    <property type="entry name" value="Ribonuclease H-like"/>
    <property type="match status" value="1"/>
</dbReference>
<dbReference type="InterPro" id="IPR041588">
    <property type="entry name" value="Integrase_H2C2"/>
</dbReference>
<dbReference type="GO" id="GO:0004519">
    <property type="term" value="F:endonuclease activity"/>
    <property type="evidence" value="ECO:0007669"/>
    <property type="project" value="UniProtKB-KW"/>
</dbReference>
<evidence type="ECO:0000256" key="14">
    <source>
        <dbReference type="ARBA" id="ARBA00023172"/>
    </source>
</evidence>
<dbReference type="SUPFAM" id="SSF56672">
    <property type="entry name" value="DNA/RNA polymerases"/>
    <property type="match status" value="1"/>
</dbReference>
<keyword evidence="13" id="KW-0238">DNA-binding</keyword>
<dbReference type="FunFam" id="3.30.420.10:FF:000219">
    <property type="entry name" value="Putative retroelement"/>
    <property type="match status" value="1"/>
</dbReference>
<keyword evidence="3" id="KW-0548">Nucleotidyltransferase</keyword>
<evidence type="ECO:0000256" key="5">
    <source>
        <dbReference type="ARBA" id="ARBA00022723"/>
    </source>
</evidence>
<dbReference type="Gene3D" id="3.30.70.270">
    <property type="match status" value="1"/>
</dbReference>
<dbReference type="InterPro" id="IPR023780">
    <property type="entry name" value="Chromo_domain"/>
</dbReference>
<keyword evidence="14" id="KW-0233">DNA recombination</keyword>
<dbReference type="GO" id="GO:0003887">
    <property type="term" value="F:DNA-directed DNA polymerase activity"/>
    <property type="evidence" value="ECO:0007669"/>
    <property type="project" value="UniProtKB-KW"/>
</dbReference>
<dbReference type="InterPro" id="IPR036397">
    <property type="entry name" value="RNaseH_sf"/>
</dbReference>
<dbReference type="InterPro" id="IPR043502">
    <property type="entry name" value="DNA/RNA_pol_sf"/>
</dbReference>
<dbReference type="EMBL" id="LXQA010003742">
    <property type="protein sequence ID" value="MCH82479.1"/>
    <property type="molecule type" value="Genomic_DNA"/>
</dbReference>
<evidence type="ECO:0000256" key="6">
    <source>
        <dbReference type="ARBA" id="ARBA00022750"/>
    </source>
</evidence>
<dbReference type="GO" id="GO:0015074">
    <property type="term" value="P:DNA integration"/>
    <property type="evidence" value="ECO:0007669"/>
    <property type="project" value="UniProtKB-KW"/>
</dbReference>
<keyword evidence="2" id="KW-0808">Transferase</keyword>
<feature type="domain" description="Integrase catalytic" evidence="16">
    <location>
        <begin position="268"/>
        <end position="432"/>
    </location>
</feature>
<name>A0A392M5E7_9FABA</name>
<dbReference type="InterPro" id="IPR050951">
    <property type="entry name" value="Retrovirus_Pol_polyprotein"/>
</dbReference>
<dbReference type="Gene3D" id="1.10.340.70">
    <property type="match status" value="1"/>
</dbReference>
<accession>A0A392M5E7</accession>
<keyword evidence="7" id="KW-0255">Endonuclease</keyword>
<dbReference type="Pfam" id="PF24626">
    <property type="entry name" value="SH3_Tf2-1"/>
    <property type="match status" value="1"/>
</dbReference>
<keyword evidence="18" id="KW-1185">Reference proteome</keyword>
<dbReference type="Pfam" id="PF17917">
    <property type="entry name" value="RT_RNaseH"/>
    <property type="match status" value="1"/>
</dbReference>
<evidence type="ECO:0000256" key="10">
    <source>
        <dbReference type="ARBA" id="ARBA00022908"/>
    </source>
</evidence>
<dbReference type="Pfam" id="PF17921">
    <property type="entry name" value="Integrase_H2C2"/>
    <property type="match status" value="1"/>
</dbReference>
<evidence type="ECO:0000256" key="4">
    <source>
        <dbReference type="ARBA" id="ARBA00022722"/>
    </source>
</evidence>
<dbReference type="GO" id="GO:0003964">
    <property type="term" value="F:RNA-directed DNA polymerase activity"/>
    <property type="evidence" value="ECO:0007669"/>
    <property type="project" value="UniProtKB-KW"/>
</dbReference>
<evidence type="ECO:0000313" key="17">
    <source>
        <dbReference type="EMBL" id="MCH82479.1"/>
    </source>
</evidence>
<dbReference type="InterPro" id="IPR041373">
    <property type="entry name" value="RT_RNaseH"/>
</dbReference>
<keyword evidence="1" id="KW-0645">Protease</keyword>
<evidence type="ECO:0000256" key="11">
    <source>
        <dbReference type="ARBA" id="ARBA00022918"/>
    </source>
</evidence>
<dbReference type="AlphaFoldDB" id="A0A392M5E7"/>
<keyword evidence="11" id="KW-0695">RNA-directed DNA polymerase</keyword>
<keyword evidence="6" id="KW-0064">Aspartyl protease</keyword>
<evidence type="ECO:0000256" key="8">
    <source>
        <dbReference type="ARBA" id="ARBA00022801"/>
    </source>
</evidence>
<dbReference type="PROSITE" id="PS50994">
    <property type="entry name" value="INTEGRASE"/>
    <property type="match status" value="1"/>
</dbReference>
<dbReference type="Gene3D" id="3.30.420.10">
    <property type="entry name" value="Ribonuclease H-like superfamily/Ribonuclease H"/>
    <property type="match status" value="1"/>
</dbReference>
<evidence type="ECO:0000256" key="9">
    <source>
        <dbReference type="ARBA" id="ARBA00022842"/>
    </source>
</evidence>
<dbReference type="GO" id="GO:0006310">
    <property type="term" value="P:DNA recombination"/>
    <property type="evidence" value="ECO:0007669"/>
    <property type="project" value="UniProtKB-KW"/>
</dbReference>
<sequence length="676" mass="77826">VTKWPTPKNVKGVRGFLGLTGYYRKFIKNYGKLARPLTELTKKAYYSKALGSRNLAKSAYEKELMAVVLAIQHWRPYLLGRKFIVSTDQRSLKQLLQQKVVSADQQNWAAKLLGYDFEIVYKPGRLNKGADALSRVNEEGDLCQTVTSVQWRDEEVLKAEIQQDQHLQQVIKDLQTDILSWLGYEYKHGVLLYEGRLVLSAKSVMIPLLLTEFHATPQGGHSGFYKTYRRLASNVYWVGMKNTVQEYVKACDTCQRQKYLTSSPGGLLQPLPIPDRIWEDLSMDFITGLPKSKGYEAILVVVDRLSKYTHFVPLKHPYTARMIAEVFMREVVRLHGIPLSIISDRDPIFMSNFWRELFKLQGTKLRMSTSYHPETDGQTKVVNRCLETYLRCFISDQPKTWSNWLSWGEYWFNTSFHVSTGKTPYEIVYGRVPPVITRWVQGETRVAAVQKELLDRDEALRQLREQLLRAQDRMKQLADRKRCDRSFEVGEWVFVKLRAHRQQSVVCRINAKLAARYYGPYPVVARIGAVAYQLKLPEGSRVHPVFHVSLLKKAVGNYHEEEDLPELEGESGVLIEPQEVLARRIVKIQNETIEQVLIHWKGQGVEEATWEDVIMMKSQFPNLCLVDKALNSGGSVVRTPHLNDDSDTSLVQSSVGPRVWHVYSRRNKMPKDAKSS</sequence>